<evidence type="ECO:0000313" key="2">
    <source>
        <dbReference type="Proteomes" id="UP000317977"/>
    </source>
</evidence>
<protein>
    <submittedName>
        <fullName evidence="1">Uncharacterized protein</fullName>
    </submittedName>
</protein>
<gene>
    <name evidence="1" type="ORF">Poly59_11170</name>
</gene>
<organism evidence="1 2">
    <name type="scientific">Rubripirellula reticaptiva</name>
    <dbReference type="NCBI Taxonomy" id="2528013"/>
    <lineage>
        <taxon>Bacteria</taxon>
        <taxon>Pseudomonadati</taxon>
        <taxon>Planctomycetota</taxon>
        <taxon>Planctomycetia</taxon>
        <taxon>Pirellulales</taxon>
        <taxon>Pirellulaceae</taxon>
        <taxon>Rubripirellula</taxon>
    </lineage>
</organism>
<dbReference type="EMBL" id="SJPX01000001">
    <property type="protein sequence ID" value="TWU58207.1"/>
    <property type="molecule type" value="Genomic_DNA"/>
</dbReference>
<name>A0A5C6FC61_9BACT</name>
<proteinExistence type="predicted"/>
<comment type="caution">
    <text evidence="1">The sequence shown here is derived from an EMBL/GenBank/DDBJ whole genome shotgun (WGS) entry which is preliminary data.</text>
</comment>
<keyword evidence="2" id="KW-1185">Reference proteome</keyword>
<reference evidence="1 2" key="1">
    <citation type="submission" date="2019-02" db="EMBL/GenBank/DDBJ databases">
        <title>Deep-cultivation of Planctomycetes and their phenomic and genomic characterization uncovers novel biology.</title>
        <authorList>
            <person name="Wiegand S."/>
            <person name="Jogler M."/>
            <person name="Boedeker C."/>
            <person name="Pinto D."/>
            <person name="Vollmers J."/>
            <person name="Rivas-Marin E."/>
            <person name="Kohn T."/>
            <person name="Peeters S.H."/>
            <person name="Heuer A."/>
            <person name="Rast P."/>
            <person name="Oberbeckmann S."/>
            <person name="Bunk B."/>
            <person name="Jeske O."/>
            <person name="Meyerdierks A."/>
            <person name="Storesund J.E."/>
            <person name="Kallscheuer N."/>
            <person name="Luecker S."/>
            <person name="Lage O.M."/>
            <person name="Pohl T."/>
            <person name="Merkel B.J."/>
            <person name="Hornburger P."/>
            <person name="Mueller R.-W."/>
            <person name="Bruemmer F."/>
            <person name="Labrenz M."/>
            <person name="Spormann A.M."/>
            <person name="Op Den Camp H."/>
            <person name="Overmann J."/>
            <person name="Amann R."/>
            <person name="Jetten M.S.M."/>
            <person name="Mascher T."/>
            <person name="Medema M.H."/>
            <person name="Devos D.P."/>
            <person name="Kaster A.-K."/>
            <person name="Ovreas L."/>
            <person name="Rohde M."/>
            <person name="Galperin M.Y."/>
            <person name="Jogler C."/>
        </authorList>
    </citation>
    <scope>NUCLEOTIDE SEQUENCE [LARGE SCALE GENOMIC DNA]</scope>
    <source>
        <strain evidence="1 2">Poly59</strain>
    </source>
</reference>
<dbReference type="AlphaFoldDB" id="A0A5C6FC61"/>
<sequence length="87" mass="9513">MVDSIAGRLNYRSLRQWSTSIGLNPVIGDDPIASDVPIVPVAFSLSVASGAVSVKTIAQDLFQQKNDQCQQHRWGLQRYPSICRIAG</sequence>
<accession>A0A5C6FC61</accession>
<dbReference type="Proteomes" id="UP000317977">
    <property type="component" value="Unassembled WGS sequence"/>
</dbReference>
<evidence type="ECO:0000313" key="1">
    <source>
        <dbReference type="EMBL" id="TWU58207.1"/>
    </source>
</evidence>